<dbReference type="AlphaFoldDB" id="A0ABD1AAU1"/>
<dbReference type="Proteomes" id="UP001558713">
    <property type="component" value="Unassembled WGS sequence"/>
</dbReference>
<sequence>MDQEISISAEQDSYALFHALNCNIVFQYIRGLIFCLSRSDQFAIYNPTTRQSVLLPEIKWEKPVSFVDGLFGYDPVENQYKVLCIIRGIQTLEDSYQVFTLEDPKKQWRNIQGFGQYFSPTMTTRVCINGKVYFRASVGRYGNIPKPNYSRNVLLSFDVRSERFEHVQIPNQSRDLTLVNYQGRLGCIDYNDGSAKMWIMNNQTEKQEWSTKNIFSMSHPQLKSLGSCTCIAGVTLNGEVVIMPKKLDNNAQTLYAFYYDPKQNKTRKVELESTMEKDLENQEEVHIIGVPDHVDNIMSLLDSSH</sequence>
<reference evidence="2 3" key="1">
    <citation type="submission" date="2024-04" db="EMBL/GenBank/DDBJ databases">
        <title>Genome assembly C_amara_ONT_v2.</title>
        <authorList>
            <person name="Yant L."/>
            <person name="Moore C."/>
            <person name="Slenker M."/>
        </authorList>
    </citation>
    <scope>NUCLEOTIDE SEQUENCE [LARGE SCALE GENOMIC DNA]</scope>
    <source>
        <tissue evidence="2">Leaf</tissue>
    </source>
</reference>
<dbReference type="InterPro" id="IPR017451">
    <property type="entry name" value="F-box-assoc_interact_dom"/>
</dbReference>
<dbReference type="NCBIfam" id="TIGR01640">
    <property type="entry name" value="F_box_assoc_1"/>
    <property type="match status" value="1"/>
</dbReference>
<dbReference type="InterPro" id="IPR013187">
    <property type="entry name" value="F-box-assoc_dom_typ3"/>
</dbReference>
<dbReference type="PANTHER" id="PTHR31111">
    <property type="entry name" value="BNAA05G37150D PROTEIN-RELATED"/>
    <property type="match status" value="1"/>
</dbReference>
<accession>A0ABD1AAU1</accession>
<dbReference type="Pfam" id="PF08268">
    <property type="entry name" value="FBA_3"/>
    <property type="match status" value="1"/>
</dbReference>
<dbReference type="PANTHER" id="PTHR31111:SF105">
    <property type="entry name" value="F-BOX DOMAIN-CONTAINING PROTEIN"/>
    <property type="match status" value="1"/>
</dbReference>
<evidence type="ECO:0000313" key="3">
    <source>
        <dbReference type="Proteomes" id="UP001558713"/>
    </source>
</evidence>
<keyword evidence="3" id="KW-1185">Reference proteome</keyword>
<evidence type="ECO:0000259" key="1">
    <source>
        <dbReference type="Pfam" id="PF08268"/>
    </source>
</evidence>
<name>A0ABD1AAU1_CARAN</name>
<comment type="caution">
    <text evidence="2">The sequence shown here is derived from an EMBL/GenBank/DDBJ whole genome shotgun (WGS) entry which is preliminary data.</text>
</comment>
<organism evidence="2 3">
    <name type="scientific">Cardamine amara subsp. amara</name>
    <dbReference type="NCBI Taxonomy" id="228776"/>
    <lineage>
        <taxon>Eukaryota</taxon>
        <taxon>Viridiplantae</taxon>
        <taxon>Streptophyta</taxon>
        <taxon>Embryophyta</taxon>
        <taxon>Tracheophyta</taxon>
        <taxon>Spermatophyta</taxon>
        <taxon>Magnoliopsida</taxon>
        <taxon>eudicotyledons</taxon>
        <taxon>Gunneridae</taxon>
        <taxon>Pentapetalae</taxon>
        <taxon>rosids</taxon>
        <taxon>malvids</taxon>
        <taxon>Brassicales</taxon>
        <taxon>Brassicaceae</taxon>
        <taxon>Cardamineae</taxon>
        <taxon>Cardamine</taxon>
    </lineage>
</organism>
<gene>
    <name evidence="2" type="ORF">V5N11_011772</name>
</gene>
<protein>
    <submittedName>
        <fullName evidence="2">F-box protein</fullName>
    </submittedName>
</protein>
<dbReference type="EMBL" id="JBANAX010000547">
    <property type="protein sequence ID" value="KAL1203928.1"/>
    <property type="molecule type" value="Genomic_DNA"/>
</dbReference>
<feature type="domain" description="F-box associated beta-propeller type 3" evidence="1">
    <location>
        <begin position="21"/>
        <end position="294"/>
    </location>
</feature>
<proteinExistence type="predicted"/>
<evidence type="ECO:0000313" key="2">
    <source>
        <dbReference type="EMBL" id="KAL1203928.1"/>
    </source>
</evidence>